<dbReference type="GO" id="GO:0018104">
    <property type="term" value="P:peptidoglycan-protein cross-linking"/>
    <property type="evidence" value="ECO:0007669"/>
    <property type="project" value="TreeGrafter"/>
</dbReference>
<dbReference type="AlphaFoldDB" id="A0A1G2CWC8"/>
<evidence type="ECO:0000259" key="7">
    <source>
        <dbReference type="PROSITE" id="PS52029"/>
    </source>
</evidence>
<dbReference type="GO" id="GO:0006508">
    <property type="term" value="P:proteolysis"/>
    <property type="evidence" value="ECO:0007669"/>
    <property type="project" value="InterPro"/>
</dbReference>
<evidence type="ECO:0000256" key="5">
    <source>
        <dbReference type="ARBA" id="ARBA00023316"/>
    </source>
</evidence>
<dbReference type="Pfam" id="PF03734">
    <property type="entry name" value="YkuD"/>
    <property type="match status" value="1"/>
</dbReference>
<feature type="active site" description="Nucleophile" evidence="6">
    <location>
        <position position="155"/>
    </location>
</feature>
<evidence type="ECO:0000256" key="3">
    <source>
        <dbReference type="ARBA" id="ARBA00022960"/>
    </source>
</evidence>
<dbReference type="InterPro" id="IPR005490">
    <property type="entry name" value="LD_TPept_cat_dom"/>
</dbReference>
<dbReference type="InterPro" id="IPR050979">
    <property type="entry name" value="LD-transpeptidase"/>
</dbReference>
<keyword evidence="5 6" id="KW-0961">Cell wall biogenesis/degradation</keyword>
<dbReference type="SUPFAM" id="SSF141523">
    <property type="entry name" value="L,D-transpeptidase catalytic domain-like"/>
    <property type="match status" value="1"/>
</dbReference>
<dbReference type="CDD" id="cd16913">
    <property type="entry name" value="YkuD_like"/>
    <property type="match status" value="1"/>
</dbReference>
<dbReference type="GO" id="GO:0071555">
    <property type="term" value="P:cell wall organization"/>
    <property type="evidence" value="ECO:0007669"/>
    <property type="project" value="UniProtKB-UniRule"/>
</dbReference>
<evidence type="ECO:0000256" key="6">
    <source>
        <dbReference type="PROSITE-ProRule" id="PRU01373"/>
    </source>
</evidence>
<feature type="domain" description="L,D-TPase catalytic" evidence="7">
    <location>
        <begin position="63"/>
        <end position="179"/>
    </location>
</feature>
<dbReference type="Proteomes" id="UP000177122">
    <property type="component" value="Unassembled WGS sequence"/>
</dbReference>
<dbReference type="EMBL" id="MHLI01000008">
    <property type="protein sequence ID" value="OGZ05653.1"/>
    <property type="molecule type" value="Genomic_DNA"/>
</dbReference>
<name>A0A1G2CWC8_9BACT</name>
<dbReference type="Pfam" id="PF00768">
    <property type="entry name" value="Peptidase_S11"/>
    <property type="match status" value="1"/>
</dbReference>
<dbReference type="GO" id="GO:0008360">
    <property type="term" value="P:regulation of cell shape"/>
    <property type="evidence" value="ECO:0007669"/>
    <property type="project" value="UniProtKB-UniRule"/>
</dbReference>
<evidence type="ECO:0000256" key="4">
    <source>
        <dbReference type="ARBA" id="ARBA00022984"/>
    </source>
</evidence>
<dbReference type="UniPathway" id="UPA00219"/>
<dbReference type="InterPro" id="IPR038063">
    <property type="entry name" value="Transpep_catalytic_dom"/>
</dbReference>
<evidence type="ECO:0000256" key="2">
    <source>
        <dbReference type="ARBA" id="ARBA00022679"/>
    </source>
</evidence>
<comment type="caution">
    <text evidence="8">The sequence shown here is derived from an EMBL/GenBank/DDBJ whole genome shotgun (WGS) entry which is preliminary data.</text>
</comment>
<reference evidence="8 9" key="1">
    <citation type="journal article" date="2016" name="Nat. Commun.">
        <title>Thousands of microbial genomes shed light on interconnected biogeochemical processes in an aquifer system.</title>
        <authorList>
            <person name="Anantharaman K."/>
            <person name="Brown C.T."/>
            <person name="Hug L.A."/>
            <person name="Sharon I."/>
            <person name="Castelle C.J."/>
            <person name="Probst A.J."/>
            <person name="Thomas B.C."/>
            <person name="Singh A."/>
            <person name="Wilkins M.J."/>
            <person name="Karaoz U."/>
            <person name="Brodie E.L."/>
            <person name="Williams K.H."/>
            <person name="Hubbard S.S."/>
            <person name="Banfield J.F."/>
        </authorList>
    </citation>
    <scope>NUCLEOTIDE SEQUENCE [LARGE SCALE GENOMIC DNA]</scope>
</reference>
<gene>
    <name evidence="8" type="ORF">A2845_04835</name>
</gene>
<dbReference type="GO" id="GO:0071972">
    <property type="term" value="F:peptidoglycan L,D-transpeptidase activity"/>
    <property type="evidence" value="ECO:0007669"/>
    <property type="project" value="TreeGrafter"/>
</dbReference>
<evidence type="ECO:0000313" key="8">
    <source>
        <dbReference type="EMBL" id="OGZ05653.1"/>
    </source>
</evidence>
<dbReference type="Gene3D" id="3.40.710.10">
    <property type="entry name" value="DD-peptidase/beta-lactamase superfamily"/>
    <property type="match status" value="1"/>
</dbReference>
<dbReference type="PANTHER" id="PTHR30582">
    <property type="entry name" value="L,D-TRANSPEPTIDASE"/>
    <property type="match status" value="1"/>
</dbReference>
<dbReference type="InterPro" id="IPR001967">
    <property type="entry name" value="Peptidase_S11_N"/>
</dbReference>
<dbReference type="InterPro" id="IPR012338">
    <property type="entry name" value="Beta-lactam/transpept-like"/>
</dbReference>
<dbReference type="GO" id="GO:0009002">
    <property type="term" value="F:serine-type D-Ala-D-Ala carboxypeptidase activity"/>
    <property type="evidence" value="ECO:0007669"/>
    <property type="project" value="InterPro"/>
</dbReference>
<feature type="active site" description="Proton donor/acceptor" evidence="6">
    <location>
        <position position="136"/>
    </location>
</feature>
<evidence type="ECO:0000313" key="9">
    <source>
        <dbReference type="Proteomes" id="UP000177122"/>
    </source>
</evidence>
<keyword evidence="2" id="KW-0808">Transferase</keyword>
<dbReference type="GO" id="GO:0016740">
    <property type="term" value="F:transferase activity"/>
    <property type="evidence" value="ECO:0007669"/>
    <property type="project" value="UniProtKB-KW"/>
</dbReference>
<keyword evidence="3 6" id="KW-0133">Cell shape</keyword>
<accession>A0A1G2CWC8</accession>
<proteinExistence type="predicted"/>
<protein>
    <recommendedName>
        <fullName evidence="7">L,D-TPase catalytic domain-containing protein</fullName>
    </recommendedName>
</protein>
<dbReference type="SUPFAM" id="SSF56601">
    <property type="entry name" value="beta-lactamase/transpeptidase-like"/>
    <property type="match status" value="1"/>
</dbReference>
<comment type="pathway">
    <text evidence="1 6">Cell wall biogenesis; peptidoglycan biosynthesis.</text>
</comment>
<dbReference type="PANTHER" id="PTHR30582:SF2">
    <property type="entry name" value="L,D-TRANSPEPTIDASE YCIB-RELATED"/>
    <property type="match status" value="1"/>
</dbReference>
<sequence length="492" mass="54182">MNRTNAHLLLLAGAWLSLVAFVIGGSVMLPVQKEAGERSTALLYKFAANELTSNTSQVTESGRTIVANLETMEVLLYDNGTLVRTFPILSKGRPGTPWETPSGVYAIQTKEIKHLSSIGGTWMPYSMQFYGNFFIHGWPTYMNGKDVPLGYSGGCIRLSTEDARLMYEFAPEGARLVVLSPGRGDEFATSSRYYLHGEGHLPHVTAPSFMIADVDSGVVLWERRSHDLKDPKGLTALMTSLAAVETVNQYKLVRMSELLMGRAVLRKHSIGALDEIPAGTLLYPLLFEGSDTAAKVFAKEHGTKQFVEYMNEKSTAIDMGDTAFSGALSGDGSTTTARDLMMLLRYVNDHKHFLIDVTLLPGQTLFDDAGNERYDWTNKNPWVISGDGAFRGGIVSGDASGRDGAMLLFDLPLAEFTPRTIAIVVMDSEDINGDIRAIRRFVADHFVFGVEREVGSFIREKEEPTPGLLERAKALINLGSLLEDEVEYEREV</sequence>
<dbReference type="PROSITE" id="PS52029">
    <property type="entry name" value="LD_TPASE"/>
    <property type="match status" value="1"/>
</dbReference>
<dbReference type="Gene3D" id="2.40.440.10">
    <property type="entry name" value="L,D-transpeptidase catalytic domain-like"/>
    <property type="match status" value="1"/>
</dbReference>
<dbReference type="GO" id="GO:0005576">
    <property type="term" value="C:extracellular region"/>
    <property type="evidence" value="ECO:0007669"/>
    <property type="project" value="TreeGrafter"/>
</dbReference>
<organism evidence="8 9">
    <name type="scientific">Candidatus Lloydbacteria bacterium RIFCSPHIGHO2_01_FULL_49_22</name>
    <dbReference type="NCBI Taxonomy" id="1798658"/>
    <lineage>
        <taxon>Bacteria</taxon>
        <taxon>Candidatus Lloydiibacteriota</taxon>
    </lineage>
</organism>
<evidence type="ECO:0000256" key="1">
    <source>
        <dbReference type="ARBA" id="ARBA00004752"/>
    </source>
</evidence>
<keyword evidence="4 6" id="KW-0573">Peptidoglycan synthesis</keyword>